<evidence type="ECO:0000256" key="11">
    <source>
        <dbReference type="SAM" id="MobiDB-lite"/>
    </source>
</evidence>
<feature type="transmembrane region" description="Helical" evidence="10">
    <location>
        <begin position="123"/>
        <end position="142"/>
    </location>
</feature>
<feature type="transmembrane region" description="Helical" evidence="10">
    <location>
        <begin position="45"/>
        <end position="64"/>
    </location>
</feature>
<dbReference type="PANTHER" id="PTHR12714">
    <property type="entry name" value="PROTEIN-S ISOPRENYLCYSTEINE O-METHYLTRANSFERASE"/>
    <property type="match status" value="1"/>
</dbReference>
<keyword evidence="10" id="KW-0256">Endoplasmic reticulum</keyword>
<dbReference type="Pfam" id="PF04140">
    <property type="entry name" value="ICMT"/>
    <property type="match status" value="1"/>
</dbReference>
<feature type="region of interest" description="Disordered" evidence="11">
    <location>
        <begin position="1"/>
        <end position="28"/>
    </location>
</feature>
<dbReference type="PROSITE" id="PS51564">
    <property type="entry name" value="SAM_ICMT"/>
    <property type="match status" value="1"/>
</dbReference>
<feature type="compositionally biased region" description="Polar residues" evidence="11">
    <location>
        <begin position="10"/>
        <end position="23"/>
    </location>
</feature>
<evidence type="ECO:0000256" key="7">
    <source>
        <dbReference type="ARBA" id="ARBA00022692"/>
    </source>
</evidence>
<dbReference type="InParanoid" id="A0A1Y1U6G8"/>
<evidence type="ECO:0000256" key="9">
    <source>
        <dbReference type="ARBA" id="ARBA00023136"/>
    </source>
</evidence>
<organism evidence="12 13">
    <name type="scientific">Kockovaella imperatae</name>
    <dbReference type="NCBI Taxonomy" id="4999"/>
    <lineage>
        <taxon>Eukaryota</taxon>
        <taxon>Fungi</taxon>
        <taxon>Dikarya</taxon>
        <taxon>Basidiomycota</taxon>
        <taxon>Agaricomycotina</taxon>
        <taxon>Tremellomycetes</taxon>
        <taxon>Tremellales</taxon>
        <taxon>Cuniculitremaceae</taxon>
        <taxon>Kockovaella</taxon>
    </lineage>
</organism>
<accession>A0A1Y1U6G8</accession>
<dbReference type="RefSeq" id="XP_021867940.1">
    <property type="nucleotide sequence ID" value="XM_022014005.1"/>
</dbReference>
<evidence type="ECO:0000256" key="1">
    <source>
        <dbReference type="ARBA" id="ARBA00004141"/>
    </source>
</evidence>
<reference evidence="12 13" key="1">
    <citation type="submission" date="2017-03" db="EMBL/GenBank/DDBJ databases">
        <title>Widespread Adenine N6-methylation of Active Genes in Fungi.</title>
        <authorList>
            <consortium name="DOE Joint Genome Institute"/>
            <person name="Mondo S.J."/>
            <person name="Dannebaum R.O."/>
            <person name="Kuo R.C."/>
            <person name="Louie K.B."/>
            <person name="Bewick A.J."/>
            <person name="Labutti K."/>
            <person name="Haridas S."/>
            <person name="Kuo A."/>
            <person name="Salamov A."/>
            <person name="Ahrendt S.R."/>
            <person name="Lau R."/>
            <person name="Bowen B.P."/>
            <person name="Lipzen A."/>
            <person name="Sullivan W."/>
            <person name="Andreopoulos W.B."/>
            <person name="Clum A."/>
            <person name="Lindquist E."/>
            <person name="Daum C."/>
            <person name="Northen T.R."/>
            <person name="Ramamoorthy G."/>
            <person name="Schmitz R.J."/>
            <person name="Gryganskyi A."/>
            <person name="Culley D."/>
            <person name="Magnuson J."/>
            <person name="James T.Y."/>
            <person name="O'Malley M.A."/>
            <person name="Stajich J.E."/>
            <person name="Spatafora J.W."/>
            <person name="Visel A."/>
            <person name="Grigoriev I.V."/>
        </authorList>
    </citation>
    <scope>NUCLEOTIDE SEQUENCE [LARGE SCALE GENOMIC DNA]</scope>
    <source>
        <strain evidence="12 13">NRRL Y-17943</strain>
    </source>
</reference>
<dbReference type="PANTHER" id="PTHR12714:SF9">
    <property type="entry name" value="PROTEIN-S-ISOPRENYLCYSTEINE O-METHYLTRANSFERASE"/>
    <property type="match status" value="1"/>
</dbReference>
<gene>
    <name evidence="12" type="ORF">BD324DRAFT_605790</name>
</gene>
<dbReference type="InterPro" id="IPR007269">
    <property type="entry name" value="ICMT_MeTrfase"/>
</dbReference>
<evidence type="ECO:0000256" key="2">
    <source>
        <dbReference type="ARBA" id="ARBA00009140"/>
    </source>
</evidence>
<feature type="transmembrane region" description="Helical" evidence="10">
    <location>
        <begin position="211"/>
        <end position="235"/>
    </location>
</feature>
<dbReference type="GO" id="GO:0004671">
    <property type="term" value="F:protein C-terminal S-isoprenylcysteine carboxyl O-methyltransferase activity"/>
    <property type="evidence" value="ECO:0007669"/>
    <property type="project" value="UniProtKB-EC"/>
</dbReference>
<evidence type="ECO:0000256" key="6">
    <source>
        <dbReference type="ARBA" id="ARBA00022691"/>
    </source>
</evidence>
<sequence length="275" mass="30235">MMNGSGAHINGQSRSQATPTPASASDLLPKAPHYREKGSIPNTPLAVSVISALLGGVALSSLTLAAQHLLGGSGLGGNWARPQLGIYGFAWGLFHLCEFWTTAGWNPLKLSVDAFLLNNTNQYHYAHLFGLGEYFLSSYFFPGKFDSRFCSAPVILAVCALLVGGQALRSLAMIHANASFSHVVKDIKHDDHVLITHGVYSLSRHPSYCGFFYWAIATQLLLGNIISTLVFIFILGRFFSSRIREEEKYLVRFFGDDYVQYRRRVGTGLPFLISP</sequence>
<dbReference type="EMBL" id="NBSH01000018">
    <property type="protein sequence ID" value="ORX33630.1"/>
    <property type="molecule type" value="Genomic_DNA"/>
</dbReference>
<evidence type="ECO:0000256" key="4">
    <source>
        <dbReference type="ARBA" id="ARBA00022603"/>
    </source>
</evidence>
<dbReference type="FunCoup" id="A0A1Y1U6G8">
    <property type="interactions" value="237"/>
</dbReference>
<keyword evidence="9 10" id="KW-0472">Membrane</keyword>
<keyword evidence="7 10" id="KW-0812">Transmembrane</keyword>
<dbReference type="OrthoDB" id="422086at2759"/>
<dbReference type="GeneID" id="33555813"/>
<comment type="catalytic activity">
    <reaction evidence="10">
        <text>[protein]-C-terminal S-[(2E,6E)-farnesyl]-L-cysteine + S-adenosyl-L-methionine = [protein]-C-terminal S-[(2E,6E)-farnesyl]-L-cysteine methyl ester + S-adenosyl-L-homocysteine</text>
        <dbReference type="Rhea" id="RHEA:21672"/>
        <dbReference type="Rhea" id="RHEA-COMP:12125"/>
        <dbReference type="Rhea" id="RHEA-COMP:12126"/>
        <dbReference type="ChEBI" id="CHEBI:57856"/>
        <dbReference type="ChEBI" id="CHEBI:59789"/>
        <dbReference type="ChEBI" id="CHEBI:90510"/>
        <dbReference type="ChEBI" id="CHEBI:90511"/>
        <dbReference type="EC" id="2.1.1.100"/>
    </reaction>
</comment>
<evidence type="ECO:0000256" key="5">
    <source>
        <dbReference type="ARBA" id="ARBA00022679"/>
    </source>
</evidence>
<keyword evidence="13" id="KW-1185">Reference proteome</keyword>
<dbReference type="GO" id="GO:0032259">
    <property type="term" value="P:methylation"/>
    <property type="evidence" value="ECO:0007669"/>
    <property type="project" value="UniProtKB-KW"/>
</dbReference>
<dbReference type="Gene3D" id="1.20.120.1630">
    <property type="match status" value="1"/>
</dbReference>
<keyword evidence="6 10" id="KW-0949">S-adenosyl-L-methionine</keyword>
<name>A0A1Y1U6G8_9TREE</name>
<comment type="caution">
    <text evidence="12">The sequence shown here is derived from an EMBL/GenBank/DDBJ whole genome shotgun (WGS) entry which is preliminary data.</text>
</comment>
<evidence type="ECO:0000256" key="8">
    <source>
        <dbReference type="ARBA" id="ARBA00022989"/>
    </source>
</evidence>
<keyword evidence="8 10" id="KW-1133">Transmembrane helix</keyword>
<evidence type="ECO:0000313" key="12">
    <source>
        <dbReference type="EMBL" id="ORX33630.1"/>
    </source>
</evidence>
<feature type="transmembrane region" description="Helical" evidence="10">
    <location>
        <begin position="149"/>
        <end position="168"/>
    </location>
</feature>
<dbReference type="EC" id="2.1.1.100" evidence="3 10"/>
<evidence type="ECO:0000313" key="13">
    <source>
        <dbReference type="Proteomes" id="UP000193218"/>
    </source>
</evidence>
<dbReference type="InterPro" id="IPR025770">
    <property type="entry name" value="PPMT_MeTrfase"/>
</dbReference>
<proteinExistence type="inferred from homology"/>
<dbReference type="STRING" id="4999.A0A1Y1U6G8"/>
<dbReference type="AlphaFoldDB" id="A0A1Y1U6G8"/>
<evidence type="ECO:0000256" key="3">
    <source>
        <dbReference type="ARBA" id="ARBA00012151"/>
    </source>
</evidence>
<keyword evidence="4 10" id="KW-0489">Methyltransferase</keyword>
<keyword evidence="5 12" id="KW-0808">Transferase</keyword>
<dbReference type="Proteomes" id="UP000193218">
    <property type="component" value="Unassembled WGS sequence"/>
</dbReference>
<comment type="subcellular location">
    <subcellularLocation>
        <location evidence="10">Endoplasmic reticulum membrane</location>
        <topology evidence="10">Multi-pass membrane protein</topology>
    </subcellularLocation>
    <subcellularLocation>
        <location evidence="1">Membrane</location>
        <topology evidence="1">Multi-pass membrane protein</topology>
    </subcellularLocation>
</comment>
<protein>
    <recommendedName>
        <fullName evidence="3 10">Protein-S-isoprenylcysteine O-methyltransferase</fullName>
        <ecNumber evidence="3 10">2.1.1.100</ecNumber>
    </recommendedName>
</protein>
<evidence type="ECO:0000256" key="10">
    <source>
        <dbReference type="RuleBase" id="RU362022"/>
    </source>
</evidence>
<dbReference type="GO" id="GO:0005789">
    <property type="term" value="C:endoplasmic reticulum membrane"/>
    <property type="evidence" value="ECO:0007669"/>
    <property type="project" value="UniProtKB-SubCell"/>
</dbReference>
<comment type="similarity">
    <text evidence="2 10">Belongs to the class VI-like SAM-binding methyltransferase superfamily. Isoprenylcysteine carboxyl methyltransferase family.</text>
</comment>